<evidence type="ECO:0000313" key="2">
    <source>
        <dbReference type="Proteomes" id="UP001159405"/>
    </source>
</evidence>
<keyword evidence="2" id="KW-1185">Reference proteome</keyword>
<feature type="non-terminal residue" evidence="1">
    <location>
        <position position="1"/>
    </location>
</feature>
<dbReference type="Proteomes" id="UP001159405">
    <property type="component" value="Unassembled WGS sequence"/>
</dbReference>
<evidence type="ECO:0000313" key="1">
    <source>
        <dbReference type="EMBL" id="CAH3182081.1"/>
    </source>
</evidence>
<comment type="caution">
    <text evidence="1">The sequence shown here is derived from an EMBL/GenBank/DDBJ whole genome shotgun (WGS) entry which is preliminary data.</text>
</comment>
<accession>A0ABN8RW34</accession>
<organism evidence="1 2">
    <name type="scientific">Porites lobata</name>
    <dbReference type="NCBI Taxonomy" id="104759"/>
    <lineage>
        <taxon>Eukaryota</taxon>
        <taxon>Metazoa</taxon>
        <taxon>Cnidaria</taxon>
        <taxon>Anthozoa</taxon>
        <taxon>Hexacorallia</taxon>
        <taxon>Scleractinia</taxon>
        <taxon>Fungiina</taxon>
        <taxon>Poritidae</taxon>
        <taxon>Porites</taxon>
    </lineage>
</organism>
<dbReference type="EMBL" id="CALNXK010000314">
    <property type="protein sequence ID" value="CAH3182081.1"/>
    <property type="molecule type" value="Genomic_DNA"/>
</dbReference>
<sequence length="57" mass="6507">SHLTYGTSSELYSRLLALHLPTVQNVCSCWGLVHHWSFHELLCCCLYTNLSTVQLLD</sequence>
<reference evidence="1 2" key="1">
    <citation type="submission" date="2022-05" db="EMBL/GenBank/DDBJ databases">
        <authorList>
            <consortium name="Genoscope - CEA"/>
            <person name="William W."/>
        </authorList>
    </citation>
    <scope>NUCLEOTIDE SEQUENCE [LARGE SCALE GENOMIC DNA]</scope>
</reference>
<protein>
    <submittedName>
        <fullName evidence="1">Uncharacterized protein</fullName>
    </submittedName>
</protein>
<name>A0ABN8RW34_9CNID</name>
<proteinExistence type="predicted"/>
<gene>
    <name evidence="1" type="ORF">PLOB_00026405</name>
</gene>